<evidence type="ECO:0000313" key="2">
    <source>
        <dbReference type="Proteomes" id="UP000661507"/>
    </source>
</evidence>
<reference evidence="1" key="1">
    <citation type="journal article" date="2014" name="Int. J. Syst. Evol. Microbiol.">
        <title>Complete genome sequence of Corynebacterium casei LMG S-19264T (=DSM 44701T), isolated from a smear-ripened cheese.</title>
        <authorList>
            <consortium name="US DOE Joint Genome Institute (JGI-PGF)"/>
            <person name="Walter F."/>
            <person name="Albersmeier A."/>
            <person name="Kalinowski J."/>
            <person name="Ruckert C."/>
        </authorList>
    </citation>
    <scope>NUCLEOTIDE SEQUENCE</scope>
    <source>
        <strain evidence="1">CGMCC 1.3617</strain>
    </source>
</reference>
<dbReference type="EMBL" id="BMKW01000002">
    <property type="protein sequence ID" value="GGJ04585.1"/>
    <property type="molecule type" value="Genomic_DNA"/>
</dbReference>
<gene>
    <name evidence="1" type="ORF">GCM10011320_09340</name>
</gene>
<protein>
    <submittedName>
        <fullName evidence="1">Uncharacterized protein</fullName>
    </submittedName>
</protein>
<keyword evidence="2" id="KW-1185">Reference proteome</keyword>
<reference evidence="1" key="2">
    <citation type="submission" date="2020-09" db="EMBL/GenBank/DDBJ databases">
        <authorList>
            <person name="Sun Q."/>
            <person name="Zhou Y."/>
        </authorList>
    </citation>
    <scope>NUCLEOTIDE SEQUENCE</scope>
    <source>
        <strain evidence="1">CGMCC 1.3617</strain>
    </source>
</reference>
<sequence>MPPGYEAFTMSLGRRWHAMSRLGEADRFTAQAASPVLSRLSAILQAVAREARRGEGDQWRAG</sequence>
<comment type="caution">
    <text evidence="1">The sequence shown here is derived from an EMBL/GenBank/DDBJ whole genome shotgun (WGS) entry which is preliminary data.</text>
</comment>
<accession>A0A917K8Y9</accession>
<organism evidence="1 2">
    <name type="scientific">Neoroseomonas lacus</name>
    <dbReference type="NCBI Taxonomy" id="287609"/>
    <lineage>
        <taxon>Bacteria</taxon>
        <taxon>Pseudomonadati</taxon>
        <taxon>Pseudomonadota</taxon>
        <taxon>Alphaproteobacteria</taxon>
        <taxon>Acetobacterales</taxon>
        <taxon>Acetobacteraceae</taxon>
        <taxon>Neoroseomonas</taxon>
    </lineage>
</organism>
<dbReference type="Proteomes" id="UP000661507">
    <property type="component" value="Unassembled WGS sequence"/>
</dbReference>
<proteinExistence type="predicted"/>
<evidence type="ECO:0000313" key="1">
    <source>
        <dbReference type="EMBL" id="GGJ04585.1"/>
    </source>
</evidence>
<name>A0A917K8Y9_9PROT</name>
<dbReference type="AlphaFoldDB" id="A0A917K8Y9"/>